<keyword evidence="2" id="KW-1185">Reference proteome</keyword>
<protein>
    <recommendedName>
        <fullName evidence="3">Phytanoyl-CoA dioxygenase</fullName>
    </recommendedName>
</protein>
<reference evidence="1 2" key="1">
    <citation type="submission" date="2019-06" db="EMBL/GenBank/DDBJ databases">
        <title>Spirosoma utsteinense sp. nov. isolated from Antarctic ice-free soils.</title>
        <authorList>
            <person name="Tahon G."/>
        </authorList>
    </citation>
    <scope>NUCLEOTIDE SEQUENCE [LARGE SCALE GENOMIC DNA]</scope>
    <source>
        <strain evidence="1 2">LMG 31447</strain>
    </source>
</reference>
<name>A0ABR6W6Y2_9BACT</name>
<dbReference type="EMBL" id="VFIA01000015">
    <property type="protein sequence ID" value="MBC3792338.1"/>
    <property type="molecule type" value="Genomic_DNA"/>
</dbReference>
<evidence type="ECO:0000313" key="1">
    <source>
        <dbReference type="EMBL" id="MBC3792338.1"/>
    </source>
</evidence>
<dbReference type="InterPro" id="IPR008775">
    <property type="entry name" value="Phytyl_CoA_dOase-like"/>
</dbReference>
<organism evidence="1 2">
    <name type="scientific">Spirosoma utsteinense</name>
    <dbReference type="NCBI Taxonomy" id="2585773"/>
    <lineage>
        <taxon>Bacteria</taxon>
        <taxon>Pseudomonadati</taxon>
        <taxon>Bacteroidota</taxon>
        <taxon>Cytophagia</taxon>
        <taxon>Cytophagales</taxon>
        <taxon>Cytophagaceae</taxon>
        <taxon>Spirosoma</taxon>
    </lineage>
</organism>
<dbReference type="PANTHER" id="PTHR31630:SF6">
    <property type="entry name" value="PHYTANOYL-COA DIOXYGENASE-RELATED"/>
    <property type="match status" value="1"/>
</dbReference>
<dbReference type="Pfam" id="PF05721">
    <property type="entry name" value="PhyH"/>
    <property type="match status" value="1"/>
</dbReference>
<accession>A0ABR6W6Y2</accession>
<dbReference type="SUPFAM" id="SSF51197">
    <property type="entry name" value="Clavaminate synthase-like"/>
    <property type="match status" value="1"/>
</dbReference>
<dbReference type="RefSeq" id="WP_186738118.1">
    <property type="nucleotide sequence ID" value="NZ_VFIA01000015.1"/>
</dbReference>
<dbReference type="PANTHER" id="PTHR31630">
    <property type="entry name" value="PHYTANOYL-COA DIOXYGENASE-RELATED-RELATED"/>
    <property type="match status" value="1"/>
</dbReference>
<sequence>MTPSVTELAASTACGQLGILHLKRYWAKAMASRLGQLPGDSLEDEGSLDTALLNALGLGLEPTIQYLYQHTPGFQAFEEWIQTVTGGLPNADKVAAFNAQILGTSLTKPRKEDASPVLSADDLAHWDTYGYVIVKEAISRQDCDQTIELICNFLQMERYQPHTWYAPHPGKQGIMVQLFQHTLLTSNRESPRIRAAYEQLWNRTDLWVTTDRVGFSPPQTTKWPFPGPRLHWDVRLDRPIPYGLQGLLYLSDTQAHQGAFSLVPAFQHRVVDWLTQLPPKTDPHTQDLEALGAIPIPGAAGDFIIWHHALPHGSSPNSANEPRFVQYINYAP</sequence>
<evidence type="ECO:0008006" key="3">
    <source>
        <dbReference type="Google" id="ProtNLM"/>
    </source>
</evidence>
<dbReference type="Proteomes" id="UP000700732">
    <property type="component" value="Unassembled WGS sequence"/>
</dbReference>
<gene>
    <name evidence="1" type="ORF">FH603_2849</name>
</gene>
<comment type="caution">
    <text evidence="1">The sequence shown here is derived from an EMBL/GenBank/DDBJ whole genome shotgun (WGS) entry which is preliminary data.</text>
</comment>
<dbReference type="Gene3D" id="2.60.120.620">
    <property type="entry name" value="q2cbj1_9rhob like domain"/>
    <property type="match status" value="1"/>
</dbReference>
<evidence type="ECO:0000313" key="2">
    <source>
        <dbReference type="Proteomes" id="UP000700732"/>
    </source>
</evidence>
<proteinExistence type="predicted"/>